<feature type="region of interest" description="Disordered" evidence="1">
    <location>
        <begin position="46"/>
        <end position="92"/>
    </location>
</feature>
<feature type="compositionally biased region" description="Low complexity" evidence="1">
    <location>
        <begin position="81"/>
        <end position="92"/>
    </location>
</feature>
<name>A0A5C5XVX3_9BACT</name>
<evidence type="ECO:0000313" key="2">
    <source>
        <dbReference type="EMBL" id="TWT66619.1"/>
    </source>
</evidence>
<gene>
    <name evidence="2" type="ORF">CA85_27160</name>
</gene>
<dbReference type="AlphaFoldDB" id="A0A5C5XVX3"/>
<evidence type="ECO:0000256" key="1">
    <source>
        <dbReference type="SAM" id="MobiDB-lite"/>
    </source>
</evidence>
<comment type="caution">
    <text evidence="2">The sequence shown here is derived from an EMBL/GenBank/DDBJ whole genome shotgun (WGS) entry which is preliminary data.</text>
</comment>
<accession>A0A5C5XVX3</accession>
<proteinExistence type="predicted"/>
<evidence type="ECO:0000313" key="3">
    <source>
        <dbReference type="Proteomes" id="UP000318053"/>
    </source>
</evidence>
<protein>
    <submittedName>
        <fullName evidence="2">Uncharacterized protein</fullName>
    </submittedName>
</protein>
<dbReference type="Proteomes" id="UP000318053">
    <property type="component" value="Unassembled WGS sequence"/>
</dbReference>
<feature type="compositionally biased region" description="Basic and acidic residues" evidence="1">
    <location>
        <begin position="186"/>
        <end position="195"/>
    </location>
</feature>
<feature type="region of interest" description="Disordered" evidence="1">
    <location>
        <begin position="105"/>
        <end position="195"/>
    </location>
</feature>
<organism evidence="2 3">
    <name type="scientific">Allorhodopirellula solitaria</name>
    <dbReference type="NCBI Taxonomy" id="2527987"/>
    <lineage>
        <taxon>Bacteria</taxon>
        <taxon>Pseudomonadati</taxon>
        <taxon>Planctomycetota</taxon>
        <taxon>Planctomycetia</taxon>
        <taxon>Pirellulales</taxon>
        <taxon>Pirellulaceae</taxon>
        <taxon>Allorhodopirellula</taxon>
    </lineage>
</organism>
<sequence>MNQSLHTDCRCQRVRAAFTRAIFGGALCFACGASLSAADPLRPPAGAAPMTGSTRVPVPSRAPTRLHLPSIGERASGRVESSPLDSSRLDASPLDSLSASWADLSTRGDRSRAVAQRATEHPGSGQRETPSSLRVGPAPSTFTPQPFDRSRYLASESTRQQLRPTRLPPTGYLAPASAPPRIAAGNHRDDRPVKE</sequence>
<reference evidence="2 3" key="1">
    <citation type="submission" date="2019-02" db="EMBL/GenBank/DDBJ databases">
        <title>Deep-cultivation of Planctomycetes and their phenomic and genomic characterization uncovers novel biology.</title>
        <authorList>
            <person name="Wiegand S."/>
            <person name="Jogler M."/>
            <person name="Boedeker C."/>
            <person name="Pinto D."/>
            <person name="Vollmers J."/>
            <person name="Rivas-Marin E."/>
            <person name="Kohn T."/>
            <person name="Peeters S.H."/>
            <person name="Heuer A."/>
            <person name="Rast P."/>
            <person name="Oberbeckmann S."/>
            <person name="Bunk B."/>
            <person name="Jeske O."/>
            <person name="Meyerdierks A."/>
            <person name="Storesund J.E."/>
            <person name="Kallscheuer N."/>
            <person name="Luecker S."/>
            <person name="Lage O.M."/>
            <person name="Pohl T."/>
            <person name="Merkel B.J."/>
            <person name="Hornburger P."/>
            <person name="Mueller R.-W."/>
            <person name="Bruemmer F."/>
            <person name="Labrenz M."/>
            <person name="Spormann A.M."/>
            <person name="Op Den Camp H."/>
            <person name="Overmann J."/>
            <person name="Amann R."/>
            <person name="Jetten M.S.M."/>
            <person name="Mascher T."/>
            <person name="Medema M.H."/>
            <person name="Devos D.P."/>
            <person name="Kaster A.-K."/>
            <person name="Ovreas L."/>
            <person name="Rohde M."/>
            <person name="Galperin M.Y."/>
            <person name="Jogler C."/>
        </authorList>
    </citation>
    <scope>NUCLEOTIDE SEQUENCE [LARGE SCALE GENOMIC DNA]</scope>
    <source>
        <strain evidence="2 3">CA85</strain>
    </source>
</reference>
<dbReference type="EMBL" id="SJPK01000005">
    <property type="protein sequence ID" value="TWT66619.1"/>
    <property type="molecule type" value="Genomic_DNA"/>
</dbReference>
<keyword evidence="3" id="KW-1185">Reference proteome</keyword>
<dbReference type="RefSeq" id="WP_146391692.1">
    <property type="nucleotide sequence ID" value="NZ_SJPK01000005.1"/>
</dbReference>